<gene>
    <name evidence="10" type="primary">LOC102654683</name>
</gene>
<keyword evidence="4" id="KW-0460">Magnesium</keyword>
<evidence type="ECO:0000313" key="9">
    <source>
        <dbReference type="Proteomes" id="UP000005203"/>
    </source>
</evidence>
<dbReference type="PANTHER" id="PTHR11525">
    <property type="entry name" value="FARNESYL-PYROPHOSPHATE SYNTHETASE"/>
    <property type="match status" value="1"/>
</dbReference>
<dbReference type="InterPro" id="IPR008949">
    <property type="entry name" value="Isoprenoid_synthase_dom_sf"/>
</dbReference>
<accession>A0A7M7H186</accession>
<dbReference type="GeneID" id="102654683"/>
<dbReference type="PROSITE" id="PS00444">
    <property type="entry name" value="POLYPRENYL_SYNTHASE_2"/>
    <property type="match status" value="1"/>
</dbReference>
<evidence type="ECO:0000256" key="3">
    <source>
        <dbReference type="ARBA" id="ARBA00022723"/>
    </source>
</evidence>
<dbReference type="Gene3D" id="1.10.600.10">
    <property type="entry name" value="Farnesyl Diphosphate Synthase"/>
    <property type="match status" value="1"/>
</dbReference>
<dbReference type="GO" id="GO:0046872">
    <property type="term" value="F:metal ion binding"/>
    <property type="evidence" value="ECO:0007669"/>
    <property type="project" value="UniProtKB-KW"/>
</dbReference>
<dbReference type="GO" id="GO:0005737">
    <property type="term" value="C:cytoplasm"/>
    <property type="evidence" value="ECO:0007669"/>
    <property type="project" value="TreeGrafter"/>
</dbReference>
<dbReference type="RefSeq" id="XP_006572097.2">
    <property type="nucleotide sequence ID" value="XM_006572034.3"/>
</dbReference>
<keyword evidence="9" id="KW-1185">Reference proteome</keyword>
<dbReference type="InterPro" id="IPR039702">
    <property type="entry name" value="FPS1-like"/>
</dbReference>
<keyword evidence="3" id="KW-0479">Metal-binding</keyword>
<dbReference type="KEGG" id="ame:102654683"/>
<evidence type="ECO:0000256" key="1">
    <source>
        <dbReference type="ARBA" id="ARBA00001946"/>
    </source>
</evidence>
<dbReference type="PANTHER" id="PTHR11525:SF0">
    <property type="entry name" value="FARNESYL PYROPHOSPHATE SYNTHASE"/>
    <property type="match status" value="1"/>
</dbReference>
<evidence type="ECO:0000256" key="2">
    <source>
        <dbReference type="ARBA" id="ARBA00022679"/>
    </source>
</evidence>
<dbReference type="InterPro" id="IPR033749">
    <property type="entry name" value="Polyprenyl_synt_CS"/>
</dbReference>
<organism evidence="8">
    <name type="scientific">Apis mellifera</name>
    <name type="common">Honeybee</name>
    <dbReference type="NCBI Taxonomy" id="7460"/>
    <lineage>
        <taxon>Eukaryota</taxon>
        <taxon>Metazoa</taxon>
        <taxon>Ecdysozoa</taxon>
        <taxon>Arthropoda</taxon>
        <taxon>Hexapoda</taxon>
        <taxon>Insecta</taxon>
        <taxon>Pterygota</taxon>
        <taxon>Neoptera</taxon>
        <taxon>Endopterygota</taxon>
        <taxon>Hymenoptera</taxon>
        <taxon>Apocrita</taxon>
        <taxon>Aculeata</taxon>
        <taxon>Apoidea</taxon>
        <taxon>Anthophila</taxon>
        <taxon>Apidae</taxon>
        <taxon>Apis</taxon>
    </lineage>
</organism>
<dbReference type="GO" id="GO:0042811">
    <property type="term" value="P:pheromone biosynthetic process"/>
    <property type="evidence" value="ECO:0007669"/>
    <property type="project" value="UniProtKB-ARBA"/>
</dbReference>
<evidence type="ECO:0000313" key="10">
    <source>
        <dbReference type="RefSeq" id="XP_006572097.2"/>
    </source>
</evidence>
<comment type="similarity">
    <text evidence="7">Belongs to the FPP/GGPP synthase family.</text>
</comment>
<protein>
    <recommendedName>
        <fullName evidence="6">Farnesyl pyrophosphate synthase</fullName>
    </recommendedName>
</protein>
<evidence type="ECO:0000256" key="5">
    <source>
        <dbReference type="ARBA" id="ARBA00033740"/>
    </source>
</evidence>
<proteinExistence type="inferred from homology"/>
<dbReference type="AlphaFoldDB" id="A0A7M7H186"/>
<dbReference type="EnsemblMetazoa" id="XM_006572034">
    <property type="protein sequence ID" value="XP_006572097"/>
    <property type="gene ID" value="LOC102654683"/>
</dbReference>
<keyword evidence="2 7" id="KW-0808">Transferase</keyword>
<comment type="cofactor">
    <cofactor evidence="1">
        <name>Mg(2+)</name>
        <dbReference type="ChEBI" id="CHEBI:18420"/>
    </cofactor>
</comment>
<dbReference type="GO" id="GO:0004161">
    <property type="term" value="F:dimethylallyltranstransferase activity"/>
    <property type="evidence" value="ECO:0007669"/>
    <property type="project" value="TreeGrafter"/>
</dbReference>
<dbReference type="OrthoDB" id="10257492at2759"/>
<dbReference type="Pfam" id="PF00348">
    <property type="entry name" value="polyprenyl_synt"/>
    <property type="match status" value="1"/>
</dbReference>
<name>A0A7M7H186_APIME</name>
<evidence type="ECO:0000256" key="4">
    <source>
        <dbReference type="ARBA" id="ARBA00022842"/>
    </source>
</evidence>
<dbReference type="GO" id="GO:0004337">
    <property type="term" value="F:(2E,6E)-farnesyl diphosphate synthase activity"/>
    <property type="evidence" value="ECO:0007669"/>
    <property type="project" value="TreeGrafter"/>
</dbReference>
<evidence type="ECO:0000256" key="6">
    <source>
        <dbReference type="ARBA" id="ARBA00034546"/>
    </source>
</evidence>
<dbReference type="SUPFAM" id="SSF48576">
    <property type="entry name" value="Terpenoid synthases"/>
    <property type="match status" value="1"/>
</dbReference>
<dbReference type="CDD" id="cd00685">
    <property type="entry name" value="Trans_IPPS_HT"/>
    <property type="match status" value="1"/>
</dbReference>
<evidence type="ECO:0000313" key="8">
    <source>
        <dbReference type="EnsemblMetazoa" id="XP_006572097"/>
    </source>
</evidence>
<accession>A0A8B6ZAA7</accession>
<sequence>MFYILSRYINLCERNTQKIFNFTNIRKNSLWWKCQESTIGYNHKNKISCYKINTPLKYHTSNKVRRLVDSFNDERNKLMTVWPNIVNELTKDNNEELLDVNKWITEVLEYNVPKGGKRRSVSFVIACKLLTSQNQLTEENTRLAHILAWCIEIMQAVHTMADDILDHANMRRNQPAWHVKIGLFAVNDILLIETCIYKLIQKYFKSKNCYGDIMNTFLKYHRKAGYGECLDILTSTDWKKNFNFDLFSMDRYNTIIKYKTSYFSFVLPFILAMRFTNIIDPEIYKQAEKILLNIGHLFQVRDDYLDCYGKRDVIGKSGTDIQEGKCTWPLVVALQRATAKQKKILKECYGIADEEKVKRVKEIYEEIGISNIYFDYEEETHNLLNTYTEQLSSKLPTEYFLYLLATSCSKVGRKD</sequence>
<dbReference type="Proteomes" id="UP000005203">
    <property type="component" value="Linkage group LG13"/>
</dbReference>
<reference evidence="8" key="1">
    <citation type="submission" date="2021-01" db="UniProtKB">
        <authorList>
            <consortium name="EnsemblMetazoa"/>
        </authorList>
    </citation>
    <scope>IDENTIFICATION</scope>
    <source>
        <strain evidence="8">DH4</strain>
    </source>
</reference>
<reference evidence="10" key="2">
    <citation type="submission" date="2025-04" db="UniProtKB">
        <authorList>
            <consortium name="RefSeq"/>
        </authorList>
    </citation>
    <scope>IDENTIFICATION</scope>
    <source>
        <strain evidence="10">DH4</strain>
        <tissue evidence="10">Whole body</tissue>
    </source>
</reference>
<dbReference type="SFLD" id="SFLDS00005">
    <property type="entry name" value="Isoprenoid_Synthase_Type_I"/>
    <property type="match status" value="1"/>
</dbReference>
<dbReference type="InterPro" id="IPR000092">
    <property type="entry name" value="Polyprenyl_synt"/>
</dbReference>
<evidence type="ECO:0000256" key="7">
    <source>
        <dbReference type="RuleBase" id="RU004466"/>
    </source>
</evidence>
<comment type="pathway">
    <text evidence="5">Pheromone biosynthesis.</text>
</comment>
<dbReference type="GO" id="GO:0045337">
    <property type="term" value="P:farnesyl diphosphate biosynthetic process"/>
    <property type="evidence" value="ECO:0007669"/>
    <property type="project" value="TreeGrafter"/>
</dbReference>